<dbReference type="PROSITE" id="PS00135">
    <property type="entry name" value="TRYPSIN_SER"/>
    <property type="match status" value="1"/>
</dbReference>
<keyword evidence="17" id="KW-1185">Reference proteome</keyword>
<comment type="similarity">
    <text evidence="10 12">Belongs to the peptidase S1 family. CLIP subfamily.</text>
</comment>
<dbReference type="EMBL" id="OV170221">
    <property type="protein sequence ID" value="CAH0714546.1"/>
    <property type="molecule type" value="Genomic_DNA"/>
</dbReference>
<dbReference type="PROSITE" id="PS51888">
    <property type="entry name" value="CLIP"/>
    <property type="match status" value="1"/>
</dbReference>
<evidence type="ECO:0000313" key="16">
    <source>
        <dbReference type="EMBL" id="CAH0714546.1"/>
    </source>
</evidence>
<evidence type="ECO:0000256" key="2">
    <source>
        <dbReference type="ARBA" id="ARBA00022525"/>
    </source>
</evidence>
<dbReference type="InterPro" id="IPR022700">
    <property type="entry name" value="CLIP"/>
</dbReference>
<dbReference type="SMART" id="SM00680">
    <property type="entry name" value="CLIP"/>
    <property type="match status" value="1"/>
</dbReference>
<accession>A0A8J9U630</accession>
<evidence type="ECO:0000256" key="8">
    <source>
        <dbReference type="ARBA" id="ARBA00023157"/>
    </source>
</evidence>
<name>A0A8J9U630_9NEOP</name>
<gene>
    <name evidence="16" type="ORF">BINO364_LOCUS1584</name>
</gene>
<feature type="region of interest" description="Disordered" evidence="13">
    <location>
        <begin position="82"/>
        <end position="125"/>
    </location>
</feature>
<dbReference type="SMART" id="SM00020">
    <property type="entry name" value="Tryp_SPc"/>
    <property type="match status" value="1"/>
</dbReference>
<dbReference type="Pfam" id="PF00089">
    <property type="entry name" value="Trypsin"/>
    <property type="match status" value="1"/>
</dbReference>
<dbReference type="PROSITE" id="PS50240">
    <property type="entry name" value="TRYPSIN_DOM"/>
    <property type="match status" value="1"/>
</dbReference>
<evidence type="ECO:0000256" key="5">
    <source>
        <dbReference type="ARBA" id="ARBA00022801"/>
    </source>
</evidence>
<feature type="signal peptide" evidence="12">
    <location>
        <begin position="1"/>
        <end position="22"/>
    </location>
</feature>
<feature type="non-terminal residue" evidence="16">
    <location>
        <position position="385"/>
    </location>
</feature>
<dbReference type="InterPro" id="IPR051487">
    <property type="entry name" value="Ser/Thr_Proteases_Immune/Dev"/>
</dbReference>
<keyword evidence="6 11" id="KW-0720">Serine protease</keyword>
<dbReference type="FunFam" id="2.40.10.10:FF:000146">
    <property type="entry name" value="Serine protease 53"/>
    <property type="match status" value="1"/>
</dbReference>
<dbReference type="CDD" id="cd00190">
    <property type="entry name" value="Tryp_SPc"/>
    <property type="match status" value="1"/>
</dbReference>
<dbReference type="InterPro" id="IPR018114">
    <property type="entry name" value="TRYPSIN_HIS"/>
</dbReference>
<evidence type="ECO:0000313" key="17">
    <source>
        <dbReference type="Proteomes" id="UP000838878"/>
    </source>
</evidence>
<dbReference type="PRINTS" id="PR00722">
    <property type="entry name" value="CHYMOTRYPSIN"/>
</dbReference>
<dbReference type="PROSITE" id="PS00134">
    <property type="entry name" value="TRYPSIN_HIS"/>
    <property type="match status" value="1"/>
</dbReference>
<dbReference type="Proteomes" id="UP000838878">
    <property type="component" value="Chromosome 1"/>
</dbReference>
<dbReference type="FunFam" id="3.30.1640.30:FF:000001">
    <property type="entry name" value="Serine protease 7"/>
    <property type="match status" value="1"/>
</dbReference>
<protein>
    <recommendedName>
        <fullName evidence="12">CLIP domain-containing serine protease</fullName>
        <ecNumber evidence="11">3.4.21.-</ecNumber>
    </recommendedName>
</protein>
<dbReference type="GO" id="GO:0004252">
    <property type="term" value="F:serine-type endopeptidase activity"/>
    <property type="evidence" value="ECO:0007669"/>
    <property type="project" value="UniProtKB-UniRule"/>
</dbReference>
<evidence type="ECO:0000256" key="3">
    <source>
        <dbReference type="ARBA" id="ARBA00022670"/>
    </source>
</evidence>
<dbReference type="GO" id="GO:0006508">
    <property type="term" value="P:proteolysis"/>
    <property type="evidence" value="ECO:0007669"/>
    <property type="project" value="UniProtKB-KW"/>
</dbReference>
<dbReference type="InterPro" id="IPR001314">
    <property type="entry name" value="Peptidase_S1A"/>
</dbReference>
<feature type="compositionally biased region" description="Basic and acidic residues" evidence="13">
    <location>
        <begin position="116"/>
        <end position="125"/>
    </location>
</feature>
<evidence type="ECO:0000256" key="6">
    <source>
        <dbReference type="ARBA" id="ARBA00022825"/>
    </source>
</evidence>
<evidence type="ECO:0000256" key="11">
    <source>
        <dbReference type="RuleBase" id="RU363034"/>
    </source>
</evidence>
<dbReference type="Pfam" id="PF12032">
    <property type="entry name" value="CLIP"/>
    <property type="match status" value="1"/>
</dbReference>
<dbReference type="OrthoDB" id="9028152at2759"/>
<evidence type="ECO:0000256" key="13">
    <source>
        <dbReference type="SAM" id="MobiDB-lite"/>
    </source>
</evidence>
<keyword evidence="8" id="KW-1015">Disulfide bond</keyword>
<feature type="compositionally biased region" description="Basic and acidic residues" evidence="13">
    <location>
        <begin position="93"/>
        <end position="109"/>
    </location>
</feature>
<dbReference type="PANTHER" id="PTHR24256">
    <property type="entry name" value="TRYPTASE-RELATED"/>
    <property type="match status" value="1"/>
</dbReference>
<dbReference type="InterPro" id="IPR043504">
    <property type="entry name" value="Peptidase_S1_PA_chymotrypsin"/>
</dbReference>
<keyword evidence="9" id="KW-0325">Glycoprotein</keyword>
<keyword evidence="2 12" id="KW-0964">Secreted</keyword>
<dbReference type="Gene3D" id="3.30.1640.30">
    <property type="match status" value="1"/>
</dbReference>
<dbReference type="SUPFAM" id="SSF50494">
    <property type="entry name" value="Trypsin-like serine proteases"/>
    <property type="match status" value="1"/>
</dbReference>
<dbReference type="PROSITE" id="PS51257">
    <property type="entry name" value="PROKAR_LIPOPROTEIN"/>
    <property type="match status" value="1"/>
</dbReference>
<feature type="chain" id="PRO_5035489199" description="CLIP domain-containing serine protease" evidence="12">
    <location>
        <begin position="23"/>
        <end position="385"/>
    </location>
</feature>
<proteinExistence type="inferred from homology"/>
<dbReference type="InterPro" id="IPR009003">
    <property type="entry name" value="Peptidase_S1_PA"/>
</dbReference>
<dbReference type="InterPro" id="IPR001254">
    <property type="entry name" value="Trypsin_dom"/>
</dbReference>
<comment type="domain">
    <text evidence="12">The clip domain consists of 35-55 residues which are 'knitted' together usually by 3 conserved disulfide bonds forming a clip-like compact structure.</text>
</comment>
<dbReference type="GO" id="GO:0005576">
    <property type="term" value="C:extracellular region"/>
    <property type="evidence" value="ECO:0007669"/>
    <property type="project" value="UniProtKB-SubCell"/>
</dbReference>
<evidence type="ECO:0000256" key="1">
    <source>
        <dbReference type="ARBA" id="ARBA00004613"/>
    </source>
</evidence>
<dbReference type="AlphaFoldDB" id="A0A8J9U630"/>
<feature type="domain" description="Clip" evidence="15">
    <location>
        <begin position="24"/>
        <end position="77"/>
    </location>
</feature>
<evidence type="ECO:0000256" key="7">
    <source>
        <dbReference type="ARBA" id="ARBA00023145"/>
    </source>
</evidence>
<keyword evidence="7" id="KW-0865">Zymogen</keyword>
<keyword evidence="4 12" id="KW-0732">Signal</keyword>
<evidence type="ECO:0000256" key="9">
    <source>
        <dbReference type="ARBA" id="ARBA00023180"/>
    </source>
</evidence>
<evidence type="ECO:0000256" key="4">
    <source>
        <dbReference type="ARBA" id="ARBA00022729"/>
    </source>
</evidence>
<dbReference type="Gene3D" id="2.40.10.10">
    <property type="entry name" value="Trypsin-like serine proteases"/>
    <property type="match status" value="2"/>
</dbReference>
<organism evidence="16 17">
    <name type="scientific">Brenthis ino</name>
    <name type="common">lesser marbled fritillary</name>
    <dbReference type="NCBI Taxonomy" id="405034"/>
    <lineage>
        <taxon>Eukaryota</taxon>
        <taxon>Metazoa</taxon>
        <taxon>Ecdysozoa</taxon>
        <taxon>Arthropoda</taxon>
        <taxon>Hexapoda</taxon>
        <taxon>Insecta</taxon>
        <taxon>Pterygota</taxon>
        <taxon>Neoptera</taxon>
        <taxon>Endopterygota</taxon>
        <taxon>Lepidoptera</taxon>
        <taxon>Glossata</taxon>
        <taxon>Ditrysia</taxon>
        <taxon>Papilionoidea</taxon>
        <taxon>Nymphalidae</taxon>
        <taxon>Heliconiinae</taxon>
        <taxon>Argynnini</taxon>
        <taxon>Brenthis</taxon>
    </lineage>
</organism>
<dbReference type="EC" id="3.4.21.-" evidence="11"/>
<comment type="subcellular location">
    <subcellularLocation>
        <location evidence="1 12">Secreted</location>
    </subcellularLocation>
</comment>
<evidence type="ECO:0000259" key="14">
    <source>
        <dbReference type="PROSITE" id="PS50240"/>
    </source>
</evidence>
<sequence>MKHFNILISFVVLWTSACMGQAQRCKTPLGRSSQCVSIYKCPELLTAFEQRPLPNEVITFLRQSQCGFEGYVPNVCCGPMPQQQTSGPTTHLQTERPVRPSAGEDRSVQEDSYPAPRDKCGEDTNGDRLYGGQFTDLDEFPWMALLGYLPRNTETLTYQCGGVLLNRRYVLTAAHCVVGEIEKAVGKLATARLGEYDIQSDVDCLSGTCADPVQEIRVQAAYPHPGFADKNVNRKDDIALVRLAKRATYSYYVQPICLVDNNLRLDVGSDVFVAGWGKTLSGKSSPVKLKLGMPIFSKSDCLSKYRSLGAELTDRQICAGGAFAEDACRGDSGGPLMRRTPTGVWETVAIVSFGYGCGRDGWPGVYTNVASYVDWIQNTMSSTNA</sequence>
<dbReference type="InterPro" id="IPR033116">
    <property type="entry name" value="TRYPSIN_SER"/>
</dbReference>
<reference evidence="16" key="1">
    <citation type="submission" date="2021-12" db="EMBL/GenBank/DDBJ databases">
        <authorList>
            <person name="Martin H S."/>
        </authorList>
    </citation>
    <scope>NUCLEOTIDE SEQUENCE</scope>
</reference>
<evidence type="ECO:0000256" key="10">
    <source>
        <dbReference type="ARBA" id="ARBA00024195"/>
    </source>
</evidence>
<evidence type="ECO:0000256" key="12">
    <source>
        <dbReference type="RuleBase" id="RU366078"/>
    </source>
</evidence>
<keyword evidence="5 11" id="KW-0378">Hydrolase</keyword>
<dbReference type="InterPro" id="IPR038565">
    <property type="entry name" value="CLIP_sf"/>
</dbReference>
<feature type="domain" description="Peptidase S1" evidence="14">
    <location>
        <begin position="129"/>
        <end position="381"/>
    </location>
</feature>
<feature type="compositionally biased region" description="Polar residues" evidence="13">
    <location>
        <begin position="82"/>
        <end position="92"/>
    </location>
</feature>
<evidence type="ECO:0000259" key="15">
    <source>
        <dbReference type="PROSITE" id="PS51888"/>
    </source>
</evidence>
<keyword evidence="3 11" id="KW-0645">Protease</keyword>